<feature type="coiled-coil region" evidence="1">
    <location>
        <begin position="121"/>
        <end position="162"/>
    </location>
</feature>
<accession>A0A7J7KSG6</accession>
<dbReference type="Proteomes" id="UP000593567">
    <property type="component" value="Unassembled WGS sequence"/>
</dbReference>
<organism evidence="3 4">
    <name type="scientific">Bugula neritina</name>
    <name type="common">Brown bryozoan</name>
    <name type="synonym">Sertularia neritina</name>
    <dbReference type="NCBI Taxonomy" id="10212"/>
    <lineage>
        <taxon>Eukaryota</taxon>
        <taxon>Metazoa</taxon>
        <taxon>Spiralia</taxon>
        <taxon>Lophotrochozoa</taxon>
        <taxon>Bryozoa</taxon>
        <taxon>Gymnolaemata</taxon>
        <taxon>Cheilostomatida</taxon>
        <taxon>Flustrina</taxon>
        <taxon>Buguloidea</taxon>
        <taxon>Bugulidae</taxon>
        <taxon>Bugula</taxon>
    </lineage>
</organism>
<gene>
    <name evidence="3" type="ORF">EB796_000633</name>
</gene>
<dbReference type="AlphaFoldDB" id="A0A7J7KSG6"/>
<name>A0A7J7KSG6_BUGNE</name>
<evidence type="ECO:0000313" key="4">
    <source>
        <dbReference type="Proteomes" id="UP000593567"/>
    </source>
</evidence>
<keyword evidence="1" id="KW-0175">Coiled coil</keyword>
<dbReference type="OrthoDB" id="6066489at2759"/>
<dbReference type="Gene3D" id="1.20.5.990">
    <property type="entry name" value="Nemo cc2-lz domain - 1d5 darpin complex"/>
    <property type="match status" value="1"/>
</dbReference>
<feature type="region of interest" description="Disordered" evidence="2">
    <location>
        <begin position="355"/>
        <end position="414"/>
    </location>
</feature>
<evidence type="ECO:0000313" key="3">
    <source>
        <dbReference type="EMBL" id="KAF6041045.1"/>
    </source>
</evidence>
<evidence type="ECO:0000256" key="2">
    <source>
        <dbReference type="SAM" id="MobiDB-lite"/>
    </source>
</evidence>
<feature type="compositionally biased region" description="Low complexity" evidence="2">
    <location>
        <begin position="215"/>
        <end position="227"/>
    </location>
</feature>
<feature type="compositionally biased region" description="Polar residues" evidence="2">
    <location>
        <begin position="355"/>
        <end position="375"/>
    </location>
</feature>
<dbReference type="EMBL" id="VXIV02000084">
    <property type="protein sequence ID" value="KAF6041045.1"/>
    <property type="molecule type" value="Genomic_DNA"/>
</dbReference>
<feature type="compositionally biased region" description="Polar residues" evidence="2">
    <location>
        <begin position="389"/>
        <end position="409"/>
    </location>
</feature>
<feature type="coiled-coil region" evidence="1">
    <location>
        <begin position="254"/>
        <end position="355"/>
    </location>
</feature>
<reference evidence="3" key="1">
    <citation type="submission" date="2020-06" db="EMBL/GenBank/DDBJ databases">
        <title>Draft genome of Bugula neritina, a colonial animal packing powerful symbionts and potential medicines.</title>
        <authorList>
            <person name="Rayko M."/>
        </authorList>
    </citation>
    <scope>NUCLEOTIDE SEQUENCE [LARGE SCALE GENOMIC DNA]</scope>
    <source>
        <strain evidence="3">Kwan_BN1</strain>
    </source>
</reference>
<feature type="region of interest" description="Disordered" evidence="2">
    <location>
        <begin position="66"/>
        <end position="95"/>
    </location>
</feature>
<feature type="compositionally biased region" description="Low complexity" evidence="2">
    <location>
        <begin position="235"/>
        <end position="244"/>
    </location>
</feature>
<proteinExistence type="predicted"/>
<evidence type="ECO:0000256" key="1">
    <source>
        <dbReference type="SAM" id="Coils"/>
    </source>
</evidence>
<protein>
    <submittedName>
        <fullName evidence="3">Uncharacterized protein</fullName>
    </submittedName>
</protein>
<keyword evidence="4" id="KW-1185">Reference proteome</keyword>
<comment type="caution">
    <text evidence="3">The sequence shown here is derived from an EMBL/GenBank/DDBJ whole genome shotgun (WGS) entry which is preliminary data.</text>
</comment>
<feature type="region of interest" description="Disordered" evidence="2">
    <location>
        <begin position="215"/>
        <end position="253"/>
    </location>
</feature>
<sequence length="475" mass="53940">MEKGKRRIIHAFQHLRLRNDGLQTVSKLLHECRAENKILRDKNLQLEKTIDSLNLKIQKSAVSATLNSTGEGGGEGEKEVRSPPNQSFDEDHLPSSSKQLVENLIRENTKLKHQVHNPQKLDELNLRARSLQNLNSALKAEKNKLNQELESLISSIQQSENGKDKLILQLTTDLKHCRSERQHERSHRLTLEEELGKLNDELTDTAQKCLNMRKQLPSSTSLPPSQSHQREDKSASTSQPSSLSAEPQSQFSNEKFLQEQNTRLEIKCNNLEQQLRALRGPASRPDNQLISESSMLKEQLADKDKQINKLKEHCQALSQQLKVYEGDFRKERQERERLIRDYSQLEDYLRELKAQQSGRANPANNAWDGRQQQAASRYKAGSQGVRFSMQGSKSQTAKDNQPKATNKGSQARLPKTVVSEPIIEEDTISLSSQTDVVRPSLPGKQTDLACYKCDKKFGFDMHSDLIDHLDICTGT</sequence>
<feature type="coiled-coil region" evidence="1">
    <location>
        <begin position="29"/>
        <end position="56"/>
    </location>
</feature>